<dbReference type="GeneID" id="35765217"/>
<dbReference type="CDD" id="cd02012">
    <property type="entry name" value="TPP_TK"/>
    <property type="match status" value="1"/>
</dbReference>
<dbReference type="OrthoDB" id="8732661at2"/>
<gene>
    <name evidence="6" type="ORF">DIY07_10005</name>
    <name evidence="5" type="ORF">DQ08_09815</name>
</gene>
<evidence type="ECO:0000313" key="6">
    <source>
        <dbReference type="EMBL" id="RLU54644.1"/>
    </source>
</evidence>
<evidence type="ECO:0000256" key="1">
    <source>
        <dbReference type="ARBA" id="ARBA00001964"/>
    </source>
</evidence>
<dbReference type="KEGG" id="siz:SI82_09730"/>
<comment type="similarity">
    <text evidence="2">Belongs to the transketolase family.</text>
</comment>
<organism evidence="6 8">
    <name type="scientific">Streptococcus iniae</name>
    <name type="common">Streptococcus shiloi</name>
    <dbReference type="NCBI Taxonomy" id="1346"/>
    <lineage>
        <taxon>Bacteria</taxon>
        <taxon>Bacillati</taxon>
        <taxon>Bacillota</taxon>
        <taxon>Bacilli</taxon>
        <taxon>Lactobacillales</taxon>
        <taxon>Streptococcaceae</taxon>
        <taxon>Streptococcus</taxon>
    </lineage>
</organism>
<dbReference type="AlphaFoldDB" id="A0A3L8GDF1"/>
<evidence type="ECO:0000313" key="5">
    <source>
        <dbReference type="EMBL" id="AHY16714.1"/>
    </source>
</evidence>
<evidence type="ECO:0000313" key="7">
    <source>
        <dbReference type="Proteomes" id="UP000025245"/>
    </source>
</evidence>
<dbReference type="KEGG" id="siq:DQ08_09815"/>
<sequence length="285" mass="31325">MPLSDIKRQELEKFALNIRIHVLESLNHLGFGHYGGSLSVVETLAVLYGEVMPMTPDVFAQKDRDYFVLSKGHAGPGLYATLYLKGFFDKDFLLSLNCNGTKLPSHPDRNMTPGVDMTTGSLGQGISAATGIACAQQIEGSDYYTYTIVGDGELNEGQCWEAIQLATHKSLSNLIVFVDDNKKQLDGLTRDICQTGDFVTKFEAFGFDALRVDGSDVSAIFHAIERLKASGSKKPKCIVLDTVKGQGVQFIEDMAANHHLRPSQSDKEALEQELAVLKERLEEMS</sequence>
<dbReference type="Proteomes" id="UP000269148">
    <property type="component" value="Unassembled WGS sequence"/>
</dbReference>
<comment type="cofactor">
    <cofactor evidence="1">
        <name>thiamine diphosphate</name>
        <dbReference type="ChEBI" id="CHEBI:58937"/>
    </cofactor>
</comment>
<evidence type="ECO:0000256" key="3">
    <source>
        <dbReference type="ARBA" id="ARBA00023052"/>
    </source>
</evidence>
<feature type="domain" description="Transketolase N-terminal" evidence="4">
    <location>
        <begin position="15"/>
        <end position="258"/>
    </location>
</feature>
<protein>
    <submittedName>
        <fullName evidence="5">Carbohydrate degradation protein</fullName>
    </submittedName>
    <submittedName>
        <fullName evidence="6">Transketolase</fullName>
    </submittedName>
</protein>
<reference evidence="5 7" key="1">
    <citation type="journal article" date="2014" name="Genome Announc.">
        <title>Complete Genome Sequence of a Virulent Strain, Streptococcus iniae ISET0901, Isolated from Diseased Tilapia.</title>
        <authorList>
            <person name="Pridgeon J.W."/>
            <person name="Zhang D."/>
            <person name="Zhang L."/>
        </authorList>
    </citation>
    <scope>NUCLEOTIDE SEQUENCE [LARGE SCALE GENOMIC DNA]</scope>
    <source>
        <strain evidence="5 7">ISET0901</strain>
    </source>
</reference>
<evidence type="ECO:0000313" key="8">
    <source>
        <dbReference type="Proteomes" id="UP000269148"/>
    </source>
</evidence>
<dbReference type="Gene3D" id="3.40.50.970">
    <property type="match status" value="1"/>
</dbReference>
<evidence type="ECO:0000259" key="4">
    <source>
        <dbReference type="Pfam" id="PF00456"/>
    </source>
</evidence>
<dbReference type="STRING" id="1346.BMF34_09765"/>
<dbReference type="EMBL" id="CP007586">
    <property type="protein sequence ID" value="AHY16714.1"/>
    <property type="molecule type" value="Genomic_DNA"/>
</dbReference>
<keyword evidence="3" id="KW-0786">Thiamine pyrophosphate</keyword>
<dbReference type="Pfam" id="PF00456">
    <property type="entry name" value="Transketolase_N"/>
    <property type="match status" value="1"/>
</dbReference>
<reference evidence="6 8" key="2">
    <citation type="submission" date="2018-06" db="EMBL/GenBank/DDBJ databases">
        <title>Mutators as drivers of adaptation in pathogenic bacteria and a risk factor for host jumps and vaccine escape.</title>
        <authorList>
            <person name="Barnes A.C."/>
            <person name="Silayeva O."/>
        </authorList>
    </citation>
    <scope>NUCLEOTIDE SEQUENCE [LARGE SCALE GENOMIC DNA]</scope>
    <source>
        <strain evidence="6 8">QMA0445</strain>
    </source>
</reference>
<dbReference type="PANTHER" id="PTHR47514">
    <property type="entry name" value="TRANSKETOLASE N-TERMINAL SECTION-RELATED"/>
    <property type="match status" value="1"/>
</dbReference>
<dbReference type="InterPro" id="IPR005474">
    <property type="entry name" value="Transketolase_N"/>
</dbReference>
<keyword evidence="7" id="KW-1185">Reference proteome</keyword>
<evidence type="ECO:0000256" key="2">
    <source>
        <dbReference type="ARBA" id="ARBA00007131"/>
    </source>
</evidence>
<dbReference type="SMR" id="A0A3L8GDF1"/>
<dbReference type="InterPro" id="IPR029061">
    <property type="entry name" value="THDP-binding"/>
</dbReference>
<dbReference type="EMBL" id="QLQD01000084">
    <property type="protein sequence ID" value="RLU54644.1"/>
    <property type="molecule type" value="Genomic_DNA"/>
</dbReference>
<accession>A0A3L8GDF1</accession>
<dbReference type="Proteomes" id="UP000025245">
    <property type="component" value="Chromosome"/>
</dbReference>
<proteinExistence type="inferred from homology"/>
<dbReference type="RefSeq" id="WP_003100394.1">
    <property type="nucleotide sequence ID" value="NZ_CP010783.1"/>
</dbReference>
<dbReference type="SUPFAM" id="SSF52518">
    <property type="entry name" value="Thiamin diphosphate-binding fold (THDP-binding)"/>
    <property type="match status" value="1"/>
</dbReference>
<dbReference type="PANTHER" id="PTHR47514:SF1">
    <property type="entry name" value="TRANSKETOLASE N-TERMINAL SECTION-RELATED"/>
    <property type="match status" value="1"/>
</dbReference>
<name>A0A3L8GDF1_STRIN</name>
<dbReference type="KEGG" id="sio:DW64_09800"/>